<dbReference type="Gene3D" id="1.20.120.1770">
    <property type="match status" value="1"/>
</dbReference>
<dbReference type="AlphaFoldDB" id="A0A0L0FF54"/>
<dbReference type="SMART" id="SM00665">
    <property type="entry name" value="B561"/>
    <property type="match status" value="1"/>
</dbReference>
<feature type="domain" description="DOMON" evidence="11">
    <location>
        <begin position="33"/>
        <end position="146"/>
    </location>
</feature>
<dbReference type="PANTHER" id="PTHR23130">
    <property type="entry name" value="CYTOCHROME B561 AND DOMON DOMAIN-CONTAINING PROTEIN"/>
    <property type="match status" value="1"/>
</dbReference>
<organism evidence="13 14">
    <name type="scientific">Sphaeroforma arctica JP610</name>
    <dbReference type="NCBI Taxonomy" id="667725"/>
    <lineage>
        <taxon>Eukaryota</taxon>
        <taxon>Ichthyosporea</taxon>
        <taxon>Ichthyophonida</taxon>
        <taxon>Sphaeroforma</taxon>
    </lineage>
</organism>
<dbReference type="CDD" id="cd08760">
    <property type="entry name" value="Cyt_b561_FRRS1_like"/>
    <property type="match status" value="1"/>
</dbReference>
<feature type="transmembrane region" description="Helical" evidence="9">
    <location>
        <begin position="533"/>
        <end position="557"/>
    </location>
</feature>
<dbReference type="OrthoDB" id="2419613at2759"/>
<proteinExistence type="predicted"/>
<comment type="subcellular location">
    <subcellularLocation>
        <location evidence="1">Membrane</location>
    </subcellularLocation>
</comment>
<feature type="region of interest" description="Disordered" evidence="8">
    <location>
        <begin position="721"/>
        <end position="742"/>
    </location>
</feature>
<dbReference type="RefSeq" id="XP_014148585.1">
    <property type="nucleotide sequence ID" value="XM_014293110.1"/>
</dbReference>
<evidence type="ECO:0000259" key="12">
    <source>
        <dbReference type="PROSITE" id="PS50939"/>
    </source>
</evidence>
<dbReference type="EMBL" id="KQ244171">
    <property type="protein sequence ID" value="KNC74683.1"/>
    <property type="molecule type" value="Genomic_DNA"/>
</dbReference>
<dbReference type="Pfam" id="PF03351">
    <property type="entry name" value="DOMON"/>
    <property type="match status" value="1"/>
</dbReference>
<evidence type="ECO:0000256" key="6">
    <source>
        <dbReference type="ARBA" id="ARBA00022989"/>
    </source>
</evidence>
<keyword evidence="6 9" id="KW-1133">Transmembrane helix</keyword>
<evidence type="ECO:0000256" key="2">
    <source>
        <dbReference type="ARBA" id="ARBA00022448"/>
    </source>
</evidence>
<dbReference type="eggNOG" id="KOG4293">
    <property type="taxonomic scope" value="Eukaryota"/>
</dbReference>
<dbReference type="PANTHER" id="PTHR23130:SF171">
    <property type="entry name" value="OS01G0895300 PROTEIN"/>
    <property type="match status" value="1"/>
</dbReference>
<evidence type="ECO:0008006" key="15">
    <source>
        <dbReference type="Google" id="ProtNLM"/>
    </source>
</evidence>
<feature type="compositionally biased region" description="Polar residues" evidence="8">
    <location>
        <begin position="325"/>
        <end position="334"/>
    </location>
</feature>
<dbReference type="InterPro" id="IPR005018">
    <property type="entry name" value="DOMON_domain"/>
</dbReference>
<dbReference type="InterPro" id="IPR045266">
    <property type="entry name" value="DOH_DOMON"/>
</dbReference>
<feature type="transmembrane region" description="Helical" evidence="9">
    <location>
        <begin position="679"/>
        <end position="700"/>
    </location>
</feature>
<dbReference type="GO" id="GO:0016020">
    <property type="term" value="C:membrane"/>
    <property type="evidence" value="ECO:0007669"/>
    <property type="project" value="UniProtKB-SubCell"/>
</dbReference>
<keyword evidence="5" id="KW-0249">Electron transport</keyword>
<feature type="chain" id="PRO_5005537984" description="DOMON domain-containing protein" evidence="10">
    <location>
        <begin position="22"/>
        <end position="742"/>
    </location>
</feature>
<dbReference type="SUPFAM" id="SSF49344">
    <property type="entry name" value="CBD9-like"/>
    <property type="match status" value="1"/>
</dbReference>
<dbReference type="GeneID" id="25913280"/>
<feature type="transmembrane region" description="Helical" evidence="9">
    <location>
        <begin position="610"/>
        <end position="632"/>
    </location>
</feature>
<dbReference type="Gene3D" id="2.60.40.1210">
    <property type="entry name" value="Cellobiose dehydrogenase, cytochrome domain"/>
    <property type="match status" value="1"/>
</dbReference>
<dbReference type="PROSITE" id="PS50836">
    <property type="entry name" value="DOMON"/>
    <property type="match status" value="2"/>
</dbReference>
<keyword evidence="4 10" id="KW-0732">Signal</keyword>
<dbReference type="Proteomes" id="UP000054560">
    <property type="component" value="Unassembled WGS sequence"/>
</dbReference>
<feature type="signal peptide" evidence="10">
    <location>
        <begin position="1"/>
        <end position="21"/>
    </location>
</feature>
<evidence type="ECO:0000259" key="11">
    <source>
        <dbReference type="PROSITE" id="PS50836"/>
    </source>
</evidence>
<keyword evidence="3 9" id="KW-0812">Transmembrane</keyword>
<feature type="domain" description="DOMON" evidence="11">
    <location>
        <begin position="191"/>
        <end position="304"/>
    </location>
</feature>
<feature type="domain" description="Cytochrome b561" evidence="12">
    <location>
        <begin position="498"/>
        <end position="707"/>
    </location>
</feature>
<evidence type="ECO:0000256" key="5">
    <source>
        <dbReference type="ARBA" id="ARBA00022982"/>
    </source>
</evidence>
<evidence type="ECO:0000256" key="7">
    <source>
        <dbReference type="ARBA" id="ARBA00023136"/>
    </source>
</evidence>
<name>A0A0L0FF54_9EUKA</name>
<accession>A0A0L0FF54</accession>
<keyword evidence="14" id="KW-1185">Reference proteome</keyword>
<evidence type="ECO:0000256" key="8">
    <source>
        <dbReference type="SAM" id="MobiDB-lite"/>
    </source>
</evidence>
<evidence type="ECO:0000256" key="1">
    <source>
        <dbReference type="ARBA" id="ARBA00004370"/>
    </source>
</evidence>
<dbReference type="CDD" id="cd09631">
    <property type="entry name" value="DOMON_DOH"/>
    <property type="match status" value="2"/>
</dbReference>
<gene>
    <name evidence="13" type="ORF">SARC_12776</name>
</gene>
<feature type="transmembrane region" description="Helical" evidence="9">
    <location>
        <begin position="578"/>
        <end position="598"/>
    </location>
</feature>
<evidence type="ECO:0000256" key="10">
    <source>
        <dbReference type="SAM" id="SignalP"/>
    </source>
</evidence>
<dbReference type="STRING" id="667725.A0A0L0FF54"/>
<feature type="region of interest" description="Disordered" evidence="8">
    <location>
        <begin position="325"/>
        <end position="362"/>
    </location>
</feature>
<evidence type="ECO:0000256" key="3">
    <source>
        <dbReference type="ARBA" id="ARBA00022692"/>
    </source>
</evidence>
<dbReference type="InterPro" id="IPR006593">
    <property type="entry name" value="Cyt_b561/ferric_Rdtase_TM"/>
</dbReference>
<evidence type="ECO:0000313" key="14">
    <source>
        <dbReference type="Proteomes" id="UP000054560"/>
    </source>
</evidence>
<protein>
    <recommendedName>
        <fullName evidence="15">DOMON domain-containing protein</fullName>
    </recommendedName>
</protein>
<sequence length="742" mass="78973">MVIDILHVLMIVAIAGIKVTAQTFPSTVTLSDGGPTLEYILNSTHLSVKATFESAVGWCGIGFGPGTMVGSDAIIGQVSTGDVGVVQYSLTEQDESGVLPSVSNGVTDGSITTLGDVSVLEFTIPLAFGQVGVLPDQINNLIWAWGQGDLSYHRERGVDSIVLDTNSETTNSDTLSVIPEVSYKNMLELENGPIFEYTLNATHLIARATLEEAVGWMGIGFGPGTMVGSDAIIGQNSTGSVGVVQYTLTERDDSGVLPSASNTVTDGSISVTDSISVLTFTIPLVLGQITILLNADNNIIWAWGQGDLSYHRDRGVQTIELQSNAVDGSENDTTLPEDATDTPVTMPEQPTPEDAEDAAAQTGDCVSSNPDYTNEVALSPTVSFTFSINDNDQTIDVLATVSQTVGWIGIGFKDDADGLMVPTQQSVIGEIASNSVASYSLTSRSASGVNPSAANIVTDGEILRTSTGLTTMKFTIPQSAVPGLVENTDSYLIWAFGKSESVAYHGQNRGSSTVNFATCSASSTFSSVNRGALYAHGIMMVSAWMVFIPLAIFSSAFRPLFATLGSKYGIWWFHSHRILNTLGLLLSTIAFGLAFLLVPAGLDFTEPHHIIGLTVMIVAWLQPLNAFIRPHVPEAGESKPLLRIVWECAHKGLGYLVLILAVLNCYLGLDLVFAADWLYIFYGVWVGIAALSYILLFVNFNFFHKAQSGKNPTITSHVDSADSKKAMSTDDQEQAATGAILV</sequence>
<evidence type="ECO:0000256" key="9">
    <source>
        <dbReference type="SAM" id="Phobius"/>
    </source>
</evidence>
<feature type="transmembrane region" description="Helical" evidence="9">
    <location>
        <begin position="653"/>
        <end position="673"/>
    </location>
</feature>
<dbReference type="PROSITE" id="PS50939">
    <property type="entry name" value="CYTOCHROME_B561"/>
    <property type="match status" value="1"/>
</dbReference>
<dbReference type="SMART" id="SM00664">
    <property type="entry name" value="DoH"/>
    <property type="match status" value="3"/>
</dbReference>
<evidence type="ECO:0000256" key="4">
    <source>
        <dbReference type="ARBA" id="ARBA00022729"/>
    </source>
</evidence>
<keyword evidence="2" id="KW-0813">Transport</keyword>
<reference evidence="13 14" key="1">
    <citation type="submission" date="2011-02" db="EMBL/GenBank/DDBJ databases">
        <title>The Genome Sequence of Sphaeroforma arctica JP610.</title>
        <authorList>
            <consortium name="The Broad Institute Genome Sequencing Platform"/>
            <person name="Russ C."/>
            <person name="Cuomo C."/>
            <person name="Young S.K."/>
            <person name="Zeng Q."/>
            <person name="Gargeya S."/>
            <person name="Alvarado L."/>
            <person name="Berlin A."/>
            <person name="Chapman S.B."/>
            <person name="Chen Z."/>
            <person name="Freedman E."/>
            <person name="Gellesch M."/>
            <person name="Goldberg J."/>
            <person name="Griggs A."/>
            <person name="Gujja S."/>
            <person name="Heilman E."/>
            <person name="Heiman D."/>
            <person name="Howarth C."/>
            <person name="Mehta T."/>
            <person name="Neiman D."/>
            <person name="Pearson M."/>
            <person name="Roberts A."/>
            <person name="Saif S."/>
            <person name="Shea T."/>
            <person name="Shenoy N."/>
            <person name="Sisk P."/>
            <person name="Stolte C."/>
            <person name="Sykes S."/>
            <person name="White J."/>
            <person name="Yandava C."/>
            <person name="Burger G."/>
            <person name="Gray M.W."/>
            <person name="Holland P.W.H."/>
            <person name="King N."/>
            <person name="Lang F.B.F."/>
            <person name="Roger A.J."/>
            <person name="Ruiz-Trillo I."/>
            <person name="Haas B."/>
            <person name="Nusbaum C."/>
            <person name="Birren B."/>
        </authorList>
    </citation>
    <scope>NUCLEOTIDE SEQUENCE [LARGE SCALE GENOMIC DNA]</scope>
    <source>
        <strain evidence="13 14">JP610</strain>
    </source>
</reference>
<evidence type="ECO:0000313" key="13">
    <source>
        <dbReference type="EMBL" id="KNC74683.1"/>
    </source>
</evidence>
<keyword evidence="7 9" id="KW-0472">Membrane</keyword>